<name>A0A6A4KVY0_9ERIC</name>
<sequence length="219" mass="24668">MDFSLLSDAVASKSYQKITSICDDLMLQARNSPLAYYQSLNLYSMLALGNEEIYVHFECSNTARFLWKSIPSSIKETSPNWWLSGKSVSGCGCGIMQVCTRPFVGSIGAKKFEILLLHSQRNGCENLYTKKMFELLLSAYSTISIQDTALFLGMNEDDATTVNLWKTFGCALCRCAATRLECGPSSRMLTVKKQPVVKEQKIDPNKLQRLTEYVFHLEH</sequence>
<proteinExistence type="predicted"/>
<dbReference type="GO" id="GO:0008180">
    <property type="term" value="C:COP9 signalosome"/>
    <property type="evidence" value="ECO:0007669"/>
    <property type="project" value="InterPro"/>
</dbReference>
<evidence type="ECO:0000256" key="1">
    <source>
        <dbReference type="ARBA" id="ARBA00022490"/>
    </source>
</evidence>
<dbReference type="EMBL" id="QEFC01003718">
    <property type="protein sequence ID" value="KAE9446918.1"/>
    <property type="molecule type" value="Genomic_DNA"/>
</dbReference>
<evidence type="ECO:0000313" key="3">
    <source>
        <dbReference type="Proteomes" id="UP000428333"/>
    </source>
</evidence>
<dbReference type="Proteomes" id="UP000428333">
    <property type="component" value="Linkage Group LG13"/>
</dbReference>
<protein>
    <recommendedName>
        <fullName evidence="4">CSN8/PSMD8/EIF3K domain-containing protein</fullName>
    </recommendedName>
</protein>
<keyword evidence="3" id="KW-1185">Reference proteome</keyword>
<dbReference type="AlphaFoldDB" id="A0A6A4KVY0"/>
<dbReference type="InterPro" id="IPR033205">
    <property type="entry name" value="COP9_CSN8"/>
</dbReference>
<dbReference type="GO" id="GO:0000338">
    <property type="term" value="P:protein deneddylation"/>
    <property type="evidence" value="ECO:0007669"/>
    <property type="project" value="InterPro"/>
</dbReference>
<gene>
    <name evidence="2" type="ORF">C3L33_21184</name>
</gene>
<evidence type="ECO:0000313" key="2">
    <source>
        <dbReference type="EMBL" id="KAE9446918.1"/>
    </source>
</evidence>
<accession>A0A6A4KVY0</accession>
<organism evidence="2 3">
    <name type="scientific">Rhododendron williamsianum</name>
    <dbReference type="NCBI Taxonomy" id="262921"/>
    <lineage>
        <taxon>Eukaryota</taxon>
        <taxon>Viridiplantae</taxon>
        <taxon>Streptophyta</taxon>
        <taxon>Embryophyta</taxon>
        <taxon>Tracheophyta</taxon>
        <taxon>Spermatophyta</taxon>
        <taxon>Magnoliopsida</taxon>
        <taxon>eudicotyledons</taxon>
        <taxon>Gunneridae</taxon>
        <taxon>Pentapetalae</taxon>
        <taxon>asterids</taxon>
        <taxon>Ericales</taxon>
        <taxon>Ericaceae</taxon>
        <taxon>Ericoideae</taxon>
        <taxon>Rhodoreae</taxon>
        <taxon>Rhododendron</taxon>
    </lineage>
</organism>
<feature type="non-terminal residue" evidence="2">
    <location>
        <position position="1"/>
    </location>
</feature>
<dbReference type="OrthoDB" id="5351233at2759"/>
<comment type="caution">
    <text evidence="2">The sequence shown here is derived from an EMBL/GenBank/DDBJ whole genome shotgun (WGS) entry which is preliminary data.</text>
</comment>
<reference evidence="2 3" key="1">
    <citation type="journal article" date="2019" name="Genome Biol. Evol.">
        <title>The Rhododendron genome and chromosomal organization provide insight into shared whole-genome duplications across the heath family (Ericaceae).</title>
        <authorList>
            <person name="Soza V.L."/>
            <person name="Lindsley D."/>
            <person name="Waalkes A."/>
            <person name="Ramage E."/>
            <person name="Patwardhan R.P."/>
            <person name="Burton J.N."/>
            <person name="Adey A."/>
            <person name="Kumar A."/>
            <person name="Qiu R."/>
            <person name="Shendure J."/>
            <person name="Hall B."/>
        </authorList>
    </citation>
    <scope>NUCLEOTIDE SEQUENCE [LARGE SCALE GENOMIC DNA]</scope>
    <source>
        <strain evidence="2">RSF 1966-606</strain>
    </source>
</reference>
<dbReference type="PANTHER" id="PTHR13339">
    <property type="entry name" value="COP9 SIGNALOSOME COMPLEX SUBUNIT 8"/>
    <property type="match status" value="1"/>
</dbReference>
<dbReference type="PANTHER" id="PTHR13339:SF0">
    <property type="entry name" value="COP9 SIGNALOSOME COMPLEX SUBUNIT 8"/>
    <property type="match status" value="1"/>
</dbReference>
<dbReference type="GO" id="GO:0010387">
    <property type="term" value="P:COP9 signalosome assembly"/>
    <property type="evidence" value="ECO:0007669"/>
    <property type="project" value="InterPro"/>
</dbReference>
<keyword evidence="1" id="KW-0963">Cytoplasm</keyword>
<evidence type="ECO:0008006" key="4">
    <source>
        <dbReference type="Google" id="ProtNLM"/>
    </source>
</evidence>